<keyword evidence="1 2" id="KW-0807">Transducer</keyword>
<dbReference type="STRING" id="80876.SAMN05421779_103164"/>
<dbReference type="GO" id="GO:0007165">
    <property type="term" value="P:signal transduction"/>
    <property type="evidence" value="ECO:0007669"/>
    <property type="project" value="UniProtKB-KW"/>
</dbReference>
<dbReference type="AlphaFoldDB" id="A0A1N7L8E0"/>
<evidence type="ECO:0000259" key="3">
    <source>
        <dbReference type="PROSITE" id="PS50111"/>
    </source>
</evidence>
<dbReference type="Pfam" id="PF00015">
    <property type="entry name" value="MCPsignal"/>
    <property type="match status" value="1"/>
</dbReference>
<dbReference type="SMART" id="SM00283">
    <property type="entry name" value="MA"/>
    <property type="match status" value="1"/>
</dbReference>
<feature type="domain" description="Methyl-accepting transducer" evidence="3">
    <location>
        <begin position="37"/>
        <end position="273"/>
    </location>
</feature>
<organism evidence="4 5">
    <name type="scientific">Insolitispirillum peregrinum</name>
    <dbReference type="NCBI Taxonomy" id="80876"/>
    <lineage>
        <taxon>Bacteria</taxon>
        <taxon>Pseudomonadati</taxon>
        <taxon>Pseudomonadota</taxon>
        <taxon>Alphaproteobacteria</taxon>
        <taxon>Rhodospirillales</taxon>
        <taxon>Novispirillaceae</taxon>
        <taxon>Insolitispirillum</taxon>
    </lineage>
</organism>
<evidence type="ECO:0000256" key="1">
    <source>
        <dbReference type="ARBA" id="ARBA00023224"/>
    </source>
</evidence>
<dbReference type="EMBL" id="FTOA01000003">
    <property type="protein sequence ID" value="SIS69950.1"/>
    <property type="molecule type" value="Genomic_DNA"/>
</dbReference>
<dbReference type="PANTHER" id="PTHR32089">
    <property type="entry name" value="METHYL-ACCEPTING CHEMOTAXIS PROTEIN MCPB"/>
    <property type="match status" value="1"/>
</dbReference>
<dbReference type="Proteomes" id="UP000185678">
    <property type="component" value="Unassembled WGS sequence"/>
</dbReference>
<evidence type="ECO:0000313" key="5">
    <source>
        <dbReference type="Proteomes" id="UP000185678"/>
    </source>
</evidence>
<name>A0A1N7L8E0_9PROT</name>
<keyword evidence="5" id="KW-1185">Reference proteome</keyword>
<evidence type="ECO:0000313" key="4">
    <source>
        <dbReference type="EMBL" id="SIS69950.1"/>
    </source>
</evidence>
<sequence>MRMAPILAAPDGVMRSALEVGSPTPSGERNAQQMAETIGGLWDNLANVSSELDHVSSRISSHVEQFADLRSAAEHMASTNADIGHAARDAEEVSRQVLDRANASSSTMQQATREIQTLVGSVNQIETFLGGLSTALQRVSDVSQEIEAIARQTRLLALNATIEAARAGEAGKGFGVVAGEVKALAQQTSNATSHIVETVGQLSTIISELNDESASSITRAGTVEQATGTLAETIATLSSEISQMAHRISTITSEAEENEESCRGVVQALGTLTTEVEHENTALRGAAQQVTSVMWETQKVVETALLAGYRTADSLFLDVVSEGARRITQAFEQAIEARQISLTDLFDERYTPIPGTDPQQVTTRFTELTDRLLPTIQEELLTRNSKILFCVAVDRNGYLPTHNRKYSQPQGKDPVWNAANCRNRRIFNDPTGLAAGQNTKPFRLTSYRRDMGGGQFVMCKDLSAPITIQGRHWGGFRMGYLL</sequence>
<gene>
    <name evidence="4" type="ORF">SAMN05421779_103164</name>
</gene>
<dbReference type="PROSITE" id="PS50111">
    <property type="entry name" value="CHEMOTAXIS_TRANSDUC_2"/>
    <property type="match status" value="1"/>
</dbReference>
<dbReference type="Gene3D" id="1.10.287.950">
    <property type="entry name" value="Methyl-accepting chemotaxis protein"/>
    <property type="match status" value="1"/>
</dbReference>
<protein>
    <submittedName>
        <fullName evidence="4">Methyl-accepting chemotaxis sensory transducer</fullName>
    </submittedName>
</protein>
<accession>A0A1N7L8E0</accession>
<dbReference type="GO" id="GO:0016020">
    <property type="term" value="C:membrane"/>
    <property type="evidence" value="ECO:0007669"/>
    <property type="project" value="InterPro"/>
</dbReference>
<proteinExistence type="predicted"/>
<dbReference type="SUPFAM" id="SSF58104">
    <property type="entry name" value="Methyl-accepting chemotaxis protein (MCP) signaling domain"/>
    <property type="match status" value="1"/>
</dbReference>
<dbReference type="OrthoDB" id="2489132at2"/>
<dbReference type="InterPro" id="IPR004089">
    <property type="entry name" value="MCPsignal_dom"/>
</dbReference>
<dbReference type="PANTHER" id="PTHR32089:SF112">
    <property type="entry name" value="LYSOZYME-LIKE PROTEIN-RELATED"/>
    <property type="match status" value="1"/>
</dbReference>
<evidence type="ECO:0000256" key="2">
    <source>
        <dbReference type="PROSITE-ProRule" id="PRU00284"/>
    </source>
</evidence>
<reference evidence="4 5" key="1">
    <citation type="submission" date="2017-01" db="EMBL/GenBank/DDBJ databases">
        <authorList>
            <person name="Mah S.A."/>
            <person name="Swanson W.J."/>
            <person name="Moy G.W."/>
            <person name="Vacquier V.D."/>
        </authorList>
    </citation>
    <scope>NUCLEOTIDE SEQUENCE [LARGE SCALE GENOMIC DNA]</scope>
    <source>
        <strain evidence="4 5">DSM 11589</strain>
    </source>
</reference>
<dbReference type="RefSeq" id="WP_084194695.1">
    <property type="nucleotide sequence ID" value="NZ_FTOA01000003.1"/>
</dbReference>